<dbReference type="GO" id="GO:0005886">
    <property type="term" value="C:plasma membrane"/>
    <property type="evidence" value="ECO:0007669"/>
    <property type="project" value="TreeGrafter"/>
</dbReference>
<evidence type="ECO:0000256" key="3">
    <source>
        <dbReference type="ARBA" id="ARBA00007349"/>
    </source>
</evidence>
<feature type="transmembrane region" description="Helical" evidence="9">
    <location>
        <begin position="486"/>
        <end position="505"/>
    </location>
</feature>
<keyword evidence="11" id="KW-1185">Reference proteome</keyword>
<dbReference type="STRING" id="1686286.GCA_900092335_01756"/>
<sequence length="511" mass="53500">MSQENTSGGAAAVHEKRADSAAAPVKKRAFDINAAWFFVAVAALVTVLVLPIESLNQPGQVALAMLAFAVIMWVTEAVSYPVSALLIVGLISVILGLTPDPENPGEIIGTSKALGVAMDGFSSSAVALVAAALILAGAMQVTGLHKRIALVVLKVAGEKTSHIVAGAIVIAIILAFFVPSATARAGAVVPILLGMVAAFGLSNNSKLGALLVITAAQAVSIWNVGIKTAAAQNLVAVGFIEKQMDQSVSWGQWFLWAAPWSVLMSVALYFIMRAVIKPETDRIEGGKELVAKQLRDLGPMSGAEKRLVVISVLLLCFWATEDLLHPISSAVVTAVAVAIMLLPGVGVFTWKEAQAKVSWGTLIVFAIGISLGSFLLDTGAATWLSEKTFGLMGLDSLPILATIALVALFNIFIHLGFASATSLASALIPVFIALASTLSLPNDGIGFVVIQQFVICFGFLLPVSAPQNMLAYGTGAFSTKQFLKTGVPLTIVGYLLVLLFSATYWKWMGLV</sequence>
<feature type="transmembrane region" description="Helical" evidence="9">
    <location>
        <begin position="82"/>
        <end position="100"/>
    </location>
</feature>
<evidence type="ECO:0000313" key="10">
    <source>
        <dbReference type="EMBL" id="TQE43092.1"/>
    </source>
</evidence>
<dbReference type="Proteomes" id="UP000318080">
    <property type="component" value="Unassembled WGS sequence"/>
</dbReference>
<evidence type="ECO:0000256" key="4">
    <source>
        <dbReference type="ARBA" id="ARBA00020150"/>
    </source>
</evidence>
<dbReference type="InterPro" id="IPR001898">
    <property type="entry name" value="SLC13A/DASS"/>
</dbReference>
<comment type="similarity">
    <text evidence="2">Belongs to the SLC13A/DASS transporter (TC 2.A.47) family. NADC subfamily.</text>
</comment>
<dbReference type="PANTHER" id="PTHR10283:SF82">
    <property type="entry name" value="SOLUTE CARRIER FAMILY 13 MEMBER 2"/>
    <property type="match status" value="1"/>
</dbReference>
<feature type="transmembrane region" description="Helical" evidence="9">
    <location>
        <begin position="253"/>
        <end position="272"/>
    </location>
</feature>
<name>A0A540R5T6_9CORY</name>
<dbReference type="Pfam" id="PF00939">
    <property type="entry name" value="Na_sulph_symp"/>
    <property type="match status" value="1"/>
</dbReference>
<feature type="transmembrane region" description="Helical" evidence="9">
    <location>
        <begin position="396"/>
        <end position="413"/>
    </location>
</feature>
<evidence type="ECO:0000256" key="8">
    <source>
        <dbReference type="ARBA" id="ARBA00031174"/>
    </source>
</evidence>
<dbReference type="EMBL" id="VHIR01000012">
    <property type="protein sequence ID" value="TQE43092.1"/>
    <property type="molecule type" value="Genomic_DNA"/>
</dbReference>
<feature type="transmembrane region" description="Helical" evidence="9">
    <location>
        <begin position="357"/>
        <end position="376"/>
    </location>
</feature>
<keyword evidence="7 9" id="KW-0472">Membrane</keyword>
<protein>
    <recommendedName>
        <fullName evidence="4">Sodium-dependent dicarboxylate transporter SdcS</fullName>
    </recommendedName>
    <alternativeName>
        <fullName evidence="8">Na(+)/dicarboxylate symporter</fullName>
    </alternativeName>
</protein>
<dbReference type="InterPro" id="IPR030676">
    <property type="entry name" value="CitT-rel"/>
</dbReference>
<proteinExistence type="inferred from homology"/>
<feature type="transmembrane region" description="Helical" evidence="9">
    <location>
        <begin position="160"/>
        <end position="178"/>
    </location>
</feature>
<feature type="transmembrane region" description="Helical" evidence="9">
    <location>
        <begin position="444"/>
        <end position="465"/>
    </location>
</feature>
<gene>
    <name evidence="10" type="ORF">EJK80_08740</name>
</gene>
<evidence type="ECO:0000256" key="1">
    <source>
        <dbReference type="ARBA" id="ARBA00004141"/>
    </source>
</evidence>
<dbReference type="PANTHER" id="PTHR10283">
    <property type="entry name" value="SOLUTE CARRIER FAMILY 13 MEMBER"/>
    <property type="match status" value="1"/>
</dbReference>
<accession>A0A540R5T6</accession>
<feature type="transmembrane region" description="Helical" evidence="9">
    <location>
        <begin position="34"/>
        <end position="52"/>
    </location>
</feature>
<evidence type="ECO:0000256" key="6">
    <source>
        <dbReference type="ARBA" id="ARBA00022989"/>
    </source>
</evidence>
<evidence type="ECO:0000256" key="7">
    <source>
        <dbReference type="ARBA" id="ARBA00023136"/>
    </source>
</evidence>
<dbReference type="PIRSF" id="PIRSF002457">
    <property type="entry name" value="DASS"/>
    <property type="match status" value="1"/>
</dbReference>
<feature type="transmembrane region" description="Helical" evidence="9">
    <location>
        <begin position="120"/>
        <end position="139"/>
    </location>
</feature>
<comment type="subcellular location">
    <subcellularLocation>
        <location evidence="1">Membrane</location>
        <topology evidence="1">Multi-pass membrane protein</topology>
    </subcellularLocation>
</comment>
<reference evidence="10 11" key="1">
    <citation type="submission" date="2019-06" db="EMBL/GenBank/DDBJ databases">
        <title>Draft genome of C. phoceense Strain 272.</title>
        <authorList>
            <person name="Pacheco L.G.C."/>
            <person name="Barberis C.M."/>
            <person name="Almuzara M.N."/>
            <person name="Traglia G.M."/>
            <person name="Santos C.S."/>
            <person name="Rocha D.J.P.G."/>
            <person name="Aguiar E.R.G.R."/>
            <person name="Vay C.A."/>
        </authorList>
    </citation>
    <scope>NUCLEOTIDE SEQUENCE [LARGE SCALE GENOMIC DNA]</scope>
    <source>
        <strain evidence="10 11">272</strain>
    </source>
</reference>
<dbReference type="GeneID" id="79852956"/>
<dbReference type="GO" id="GO:1905039">
    <property type="term" value="P:carboxylic acid transmembrane transport"/>
    <property type="evidence" value="ECO:0007669"/>
    <property type="project" value="UniProtKB-ARBA"/>
</dbReference>
<comment type="similarity">
    <text evidence="3">Belongs to the SLC13A/DASS transporter (TC 2.A.47) family. DIT1 subfamily.</text>
</comment>
<dbReference type="NCBIfam" id="TIGR00785">
    <property type="entry name" value="dass"/>
    <property type="match status" value="1"/>
</dbReference>
<evidence type="ECO:0000313" key="11">
    <source>
        <dbReference type="Proteomes" id="UP000318080"/>
    </source>
</evidence>
<organism evidence="10 11">
    <name type="scientific">Corynebacterium phoceense</name>
    <dbReference type="NCBI Taxonomy" id="1686286"/>
    <lineage>
        <taxon>Bacteria</taxon>
        <taxon>Bacillati</taxon>
        <taxon>Actinomycetota</taxon>
        <taxon>Actinomycetes</taxon>
        <taxon>Mycobacteriales</taxon>
        <taxon>Corynebacteriaceae</taxon>
        <taxon>Corynebacterium</taxon>
    </lineage>
</organism>
<feature type="transmembrane region" description="Helical" evidence="9">
    <location>
        <begin position="326"/>
        <end position="350"/>
    </location>
</feature>
<feature type="transmembrane region" description="Helical" evidence="9">
    <location>
        <begin position="184"/>
        <end position="201"/>
    </location>
</feature>
<dbReference type="AlphaFoldDB" id="A0A540R5T6"/>
<comment type="caution">
    <text evidence="10">The sequence shown here is derived from an EMBL/GenBank/DDBJ whole genome shotgun (WGS) entry which is preliminary data.</text>
</comment>
<evidence type="ECO:0000256" key="2">
    <source>
        <dbReference type="ARBA" id="ARBA00006772"/>
    </source>
</evidence>
<keyword evidence="6 9" id="KW-1133">Transmembrane helix</keyword>
<dbReference type="GO" id="GO:0008514">
    <property type="term" value="F:organic anion transmembrane transporter activity"/>
    <property type="evidence" value="ECO:0007669"/>
    <property type="project" value="UniProtKB-ARBA"/>
</dbReference>
<evidence type="ECO:0000256" key="9">
    <source>
        <dbReference type="SAM" id="Phobius"/>
    </source>
</evidence>
<keyword evidence="5 9" id="KW-0812">Transmembrane</keyword>
<evidence type="ECO:0000256" key="5">
    <source>
        <dbReference type="ARBA" id="ARBA00022692"/>
    </source>
</evidence>
<dbReference type="RefSeq" id="WP_068801758.1">
    <property type="nucleotide sequence ID" value="NZ_JADPQA010000012.1"/>
</dbReference>
<feature type="transmembrane region" description="Helical" evidence="9">
    <location>
        <begin position="420"/>
        <end position="438"/>
    </location>
</feature>